<dbReference type="AlphaFoldDB" id="A0A1S4DQW0"/>
<dbReference type="RefSeq" id="XP_016515810.1">
    <property type="nucleotide sequence ID" value="XM_016660324.1"/>
</dbReference>
<dbReference type="STRING" id="4097.A0A1S4DQW0"/>
<dbReference type="FunFam" id="3.30.70.270:FF:000020">
    <property type="entry name" value="Transposon Tf2-6 polyprotein-like Protein"/>
    <property type="match status" value="1"/>
</dbReference>
<gene>
    <name evidence="2" type="primary">LOC107832476</name>
</gene>
<accession>A0A1S4DQW0</accession>
<name>A0A1S4DQW0_TOBAC</name>
<evidence type="ECO:0000313" key="2">
    <source>
        <dbReference type="RefSeq" id="XP_016515810.1"/>
    </source>
</evidence>
<dbReference type="PaxDb" id="4097-A0A1S4DQW0"/>
<dbReference type="InterPro" id="IPR051320">
    <property type="entry name" value="Viral_Replic_Matur_Polypro"/>
</dbReference>
<protein>
    <submittedName>
        <fullName evidence="2">Uncharacterized mitochondrial protein AtMg00860-like</fullName>
    </submittedName>
</protein>
<organism evidence="2">
    <name type="scientific">Nicotiana tabacum</name>
    <name type="common">Common tobacco</name>
    <dbReference type="NCBI Taxonomy" id="4097"/>
    <lineage>
        <taxon>Eukaryota</taxon>
        <taxon>Viridiplantae</taxon>
        <taxon>Streptophyta</taxon>
        <taxon>Embryophyta</taxon>
        <taxon>Tracheophyta</taxon>
        <taxon>Spermatophyta</taxon>
        <taxon>Magnoliopsida</taxon>
        <taxon>eudicotyledons</taxon>
        <taxon>Gunneridae</taxon>
        <taxon>Pentapetalae</taxon>
        <taxon>asterids</taxon>
        <taxon>lamiids</taxon>
        <taxon>Solanales</taxon>
        <taxon>Solanaceae</taxon>
        <taxon>Nicotianoideae</taxon>
        <taxon>Nicotianeae</taxon>
        <taxon>Nicotiana</taxon>
    </lineage>
</organism>
<reference evidence="2" key="1">
    <citation type="submission" date="2025-08" db="UniProtKB">
        <authorList>
            <consortium name="RefSeq"/>
        </authorList>
    </citation>
    <scope>IDENTIFICATION</scope>
</reference>
<sequence length="177" mass="20157">MKAEYVHETAFRTHMGHYEFKVMLFGLTNAPITFQALMNQVFLSSEALKEHSLYTKRSKCSFGQSKLEYLGHMITAEGVTTDPDKVLAMVNWPRPTTVKALRGFLGLTGYYRKYVANYTAICRPLTDLLKKDNFRWSLEAEATFEALKRAMLVTPVLALPDYTKEFVIETDACHSGI</sequence>
<dbReference type="Gene3D" id="3.30.70.270">
    <property type="match status" value="3"/>
</dbReference>
<dbReference type="OrthoDB" id="1702342at2759"/>
<dbReference type="InterPro" id="IPR041577">
    <property type="entry name" value="RT_RNaseH_2"/>
</dbReference>
<evidence type="ECO:0000259" key="1">
    <source>
        <dbReference type="Pfam" id="PF17919"/>
    </source>
</evidence>
<dbReference type="InterPro" id="IPR043128">
    <property type="entry name" value="Rev_trsase/Diguanyl_cyclase"/>
</dbReference>
<dbReference type="InterPro" id="IPR043502">
    <property type="entry name" value="DNA/RNA_pol_sf"/>
</dbReference>
<dbReference type="SUPFAM" id="SSF56672">
    <property type="entry name" value="DNA/RNA polymerases"/>
    <property type="match status" value="1"/>
</dbReference>
<feature type="domain" description="Reverse transcriptase/retrotransposon-derived protein RNase H-like" evidence="1">
    <location>
        <begin position="136"/>
        <end position="177"/>
    </location>
</feature>
<dbReference type="Gene3D" id="3.10.10.10">
    <property type="entry name" value="HIV Type 1 Reverse Transcriptase, subunit A, domain 1"/>
    <property type="match status" value="1"/>
</dbReference>
<dbReference type="PANTHER" id="PTHR33064:SF40">
    <property type="entry name" value="REVERSE TRANSCRIPTASE_RETROTRANSPOSON-DERIVED PROTEIN RNASE H-LIKE DOMAIN-CONTAINING PROTEIN"/>
    <property type="match status" value="1"/>
</dbReference>
<dbReference type="KEGG" id="nta:107832476"/>
<proteinExistence type="predicted"/>
<dbReference type="PANTHER" id="PTHR33064">
    <property type="entry name" value="POL PROTEIN"/>
    <property type="match status" value="1"/>
</dbReference>
<dbReference type="Pfam" id="PF17919">
    <property type="entry name" value="RT_RNaseH_2"/>
    <property type="match status" value="1"/>
</dbReference>